<name>A0A265E6A8_9STAP</name>
<evidence type="ECO:0000313" key="3">
    <source>
        <dbReference type="Proteomes" id="UP000216682"/>
    </source>
</evidence>
<dbReference type="EMBL" id="NPEZ01000003">
    <property type="protein sequence ID" value="OZT77122.1"/>
    <property type="molecule type" value="Genomic_DNA"/>
</dbReference>
<accession>A0A265E6A8</accession>
<reference evidence="2 3" key="1">
    <citation type="submission" date="2017-07" db="EMBL/GenBank/DDBJ databases">
        <title>Shotgun whole genome sequences of three halophilic bacterial isolates.</title>
        <authorList>
            <person name="Pozzo T."/>
            <person name="Higdon S.M."/>
            <person name="Quillaguaman J."/>
        </authorList>
    </citation>
    <scope>NUCLEOTIDE SEQUENCE [LARGE SCALE GENOMIC DNA]</scope>
    <source>
        <strain evidence="2 3">BU-1</strain>
    </source>
</reference>
<protein>
    <submittedName>
        <fullName evidence="2">Uncharacterized protein</fullName>
    </submittedName>
</protein>
<feature type="compositionally biased region" description="Acidic residues" evidence="1">
    <location>
        <begin position="44"/>
        <end position="56"/>
    </location>
</feature>
<gene>
    <name evidence="2" type="ORF">CFN03_08585</name>
</gene>
<proteinExistence type="predicted"/>
<sequence>MPNLSVGLRFKNLDQLEEKLKQMKELAEEINELDVEAEIVMASDESEDDESVDDDYLNGYGMPVQNSDT</sequence>
<dbReference type="AlphaFoldDB" id="A0A265E6A8"/>
<dbReference type="Proteomes" id="UP000216682">
    <property type="component" value="Unassembled WGS sequence"/>
</dbReference>
<comment type="caution">
    <text evidence="2">The sequence shown here is derived from an EMBL/GenBank/DDBJ whole genome shotgun (WGS) entry which is preliminary data.</text>
</comment>
<evidence type="ECO:0000256" key="1">
    <source>
        <dbReference type="SAM" id="MobiDB-lite"/>
    </source>
</evidence>
<organism evidence="2 3">
    <name type="scientific">Salinicoccus roseus</name>
    <dbReference type="NCBI Taxonomy" id="45670"/>
    <lineage>
        <taxon>Bacteria</taxon>
        <taxon>Bacillati</taxon>
        <taxon>Bacillota</taxon>
        <taxon>Bacilli</taxon>
        <taxon>Bacillales</taxon>
        <taxon>Staphylococcaceae</taxon>
        <taxon>Salinicoccus</taxon>
    </lineage>
</organism>
<feature type="region of interest" description="Disordered" evidence="1">
    <location>
        <begin position="42"/>
        <end position="69"/>
    </location>
</feature>
<evidence type="ECO:0000313" key="2">
    <source>
        <dbReference type="EMBL" id="OZT77122.1"/>
    </source>
</evidence>